<evidence type="ECO:0000259" key="1">
    <source>
        <dbReference type="PROSITE" id="PS50043"/>
    </source>
</evidence>
<gene>
    <name evidence="4" type="ORF">DSCA_07560</name>
</gene>
<dbReference type="Pfam" id="PF10114">
    <property type="entry name" value="PocR"/>
    <property type="match status" value="1"/>
</dbReference>
<dbReference type="CDD" id="cd06170">
    <property type="entry name" value="LuxR_C_like"/>
    <property type="match status" value="1"/>
</dbReference>
<dbReference type="InterPro" id="IPR016032">
    <property type="entry name" value="Sig_transdc_resp-reg_C-effctor"/>
</dbReference>
<evidence type="ECO:0000313" key="5">
    <source>
        <dbReference type="Proteomes" id="UP000427906"/>
    </source>
</evidence>
<dbReference type="EMBL" id="AP021874">
    <property type="protein sequence ID" value="BBO66826.1"/>
    <property type="molecule type" value="Genomic_DNA"/>
</dbReference>
<dbReference type="PANTHER" id="PTHR44757:SF2">
    <property type="entry name" value="BIOFILM ARCHITECTURE MAINTENANCE PROTEIN MBAA"/>
    <property type="match status" value="1"/>
</dbReference>
<accession>A0A5K7YCZ8</accession>
<dbReference type="InterPro" id="IPR052155">
    <property type="entry name" value="Biofilm_reg_signaling"/>
</dbReference>
<dbReference type="SMART" id="SM00091">
    <property type="entry name" value="PAS"/>
    <property type="match status" value="2"/>
</dbReference>
<dbReference type="InterPro" id="IPR035965">
    <property type="entry name" value="PAS-like_dom_sf"/>
</dbReference>
<dbReference type="InterPro" id="IPR013656">
    <property type="entry name" value="PAS_4"/>
</dbReference>
<feature type="domain" description="HTH luxR-type" evidence="1">
    <location>
        <begin position="554"/>
        <end position="620"/>
    </location>
</feature>
<dbReference type="KEGG" id="dalk:DSCA_07560"/>
<dbReference type="SUPFAM" id="SSF46894">
    <property type="entry name" value="C-terminal effector domain of the bipartite response regulators"/>
    <property type="match status" value="1"/>
</dbReference>
<dbReference type="Proteomes" id="UP000427906">
    <property type="component" value="Chromosome"/>
</dbReference>
<dbReference type="Gene3D" id="1.10.10.10">
    <property type="entry name" value="Winged helix-like DNA-binding domain superfamily/Winged helix DNA-binding domain"/>
    <property type="match status" value="1"/>
</dbReference>
<dbReference type="PROSITE" id="PS50043">
    <property type="entry name" value="HTH_LUXR_2"/>
    <property type="match status" value="1"/>
</dbReference>
<dbReference type="PROSITE" id="PS50112">
    <property type="entry name" value="PAS"/>
    <property type="match status" value="1"/>
</dbReference>
<organism evidence="4 5">
    <name type="scientific">Desulfosarcina alkanivorans</name>
    <dbReference type="NCBI Taxonomy" id="571177"/>
    <lineage>
        <taxon>Bacteria</taxon>
        <taxon>Pseudomonadati</taxon>
        <taxon>Thermodesulfobacteriota</taxon>
        <taxon>Desulfobacteria</taxon>
        <taxon>Desulfobacterales</taxon>
        <taxon>Desulfosarcinaceae</taxon>
        <taxon>Desulfosarcina</taxon>
    </lineage>
</organism>
<dbReference type="NCBIfam" id="TIGR00229">
    <property type="entry name" value="sensory_box"/>
    <property type="match status" value="2"/>
</dbReference>
<dbReference type="Gene3D" id="3.30.450.20">
    <property type="entry name" value="PAS domain"/>
    <property type="match status" value="2"/>
</dbReference>
<dbReference type="GO" id="GO:0003677">
    <property type="term" value="F:DNA binding"/>
    <property type="evidence" value="ECO:0007669"/>
    <property type="project" value="InterPro"/>
</dbReference>
<dbReference type="AlphaFoldDB" id="A0A5K7YCZ8"/>
<dbReference type="PROSITE" id="PS50113">
    <property type="entry name" value="PAC"/>
    <property type="match status" value="1"/>
</dbReference>
<dbReference type="InterPro" id="IPR000700">
    <property type="entry name" value="PAS-assoc_C"/>
</dbReference>
<dbReference type="PRINTS" id="PR00038">
    <property type="entry name" value="HTHLUXR"/>
</dbReference>
<evidence type="ECO:0000259" key="3">
    <source>
        <dbReference type="PROSITE" id="PS50113"/>
    </source>
</evidence>
<reference evidence="4 5" key="1">
    <citation type="submission" date="2019-11" db="EMBL/GenBank/DDBJ databases">
        <title>Comparative genomics of hydrocarbon-degrading Desulfosarcina strains.</title>
        <authorList>
            <person name="Watanabe M."/>
            <person name="Kojima H."/>
            <person name="Fukui M."/>
        </authorList>
    </citation>
    <scope>NUCLEOTIDE SEQUENCE [LARGE SCALE GENOMIC DNA]</scope>
    <source>
        <strain evidence="4 5">PL12</strain>
    </source>
</reference>
<dbReference type="Pfam" id="PF00196">
    <property type="entry name" value="GerE"/>
    <property type="match status" value="1"/>
</dbReference>
<dbReference type="InterPro" id="IPR000792">
    <property type="entry name" value="Tscrpt_reg_LuxR_C"/>
</dbReference>
<protein>
    <recommendedName>
        <fullName evidence="6">Histidine kinase</fullName>
    </recommendedName>
</protein>
<proteinExistence type="predicted"/>
<dbReference type="Pfam" id="PF08448">
    <property type="entry name" value="PAS_4"/>
    <property type="match status" value="1"/>
</dbReference>
<dbReference type="InterPro" id="IPR036388">
    <property type="entry name" value="WH-like_DNA-bd_sf"/>
</dbReference>
<keyword evidence="5" id="KW-1185">Reference proteome</keyword>
<dbReference type="Pfam" id="PF00989">
    <property type="entry name" value="PAS"/>
    <property type="match status" value="1"/>
</dbReference>
<dbReference type="CDD" id="cd00130">
    <property type="entry name" value="PAS"/>
    <property type="match status" value="2"/>
</dbReference>
<evidence type="ECO:0000313" key="4">
    <source>
        <dbReference type="EMBL" id="BBO66826.1"/>
    </source>
</evidence>
<dbReference type="GO" id="GO:0006355">
    <property type="term" value="P:regulation of DNA-templated transcription"/>
    <property type="evidence" value="ECO:0007669"/>
    <property type="project" value="InterPro"/>
</dbReference>
<name>A0A5K7YCZ8_9BACT</name>
<feature type="domain" description="PAC" evidence="3">
    <location>
        <begin position="291"/>
        <end position="343"/>
    </location>
</feature>
<dbReference type="PROSITE" id="PS00622">
    <property type="entry name" value="HTH_LUXR_1"/>
    <property type="match status" value="1"/>
</dbReference>
<dbReference type="InterPro" id="IPR001610">
    <property type="entry name" value="PAC"/>
</dbReference>
<dbReference type="PANTHER" id="PTHR44757">
    <property type="entry name" value="DIGUANYLATE CYCLASE DGCP"/>
    <property type="match status" value="1"/>
</dbReference>
<dbReference type="InterPro" id="IPR000014">
    <property type="entry name" value="PAS"/>
</dbReference>
<evidence type="ECO:0008006" key="6">
    <source>
        <dbReference type="Google" id="ProtNLM"/>
    </source>
</evidence>
<evidence type="ECO:0000259" key="2">
    <source>
        <dbReference type="PROSITE" id="PS50112"/>
    </source>
</evidence>
<dbReference type="RefSeq" id="WP_167527588.1">
    <property type="nucleotide sequence ID" value="NZ_AP021874.1"/>
</dbReference>
<dbReference type="SMART" id="SM00086">
    <property type="entry name" value="PAC"/>
    <property type="match status" value="2"/>
</dbReference>
<feature type="domain" description="PAS" evidence="2">
    <location>
        <begin position="200"/>
        <end position="244"/>
    </location>
</feature>
<dbReference type="SMART" id="SM00421">
    <property type="entry name" value="HTH_LUXR"/>
    <property type="match status" value="1"/>
</dbReference>
<dbReference type="InterPro" id="IPR013767">
    <property type="entry name" value="PAS_fold"/>
</dbReference>
<dbReference type="InterPro" id="IPR018771">
    <property type="entry name" value="PocR_dom"/>
</dbReference>
<dbReference type="Pfam" id="PF13426">
    <property type="entry name" value="PAS_9"/>
    <property type="match status" value="1"/>
</dbReference>
<sequence>MPLLLENLIAIDRMQTLFDAFYNATNIGAAIISLDGKILVSSGWQIICREFHRRNPESEKMCVQSDTRVYKKMMCGRGQAVYRCPHGLIDAAIPIVINDRHMGSLFTGQFLFEAPDAETLERFKRQASKWGFDRDAYMAALSAVPIVPEDRVESILHYLKQLSELIGEMGLAHIELEVRKNTILDTNAALKRETRRRLRETQKYAQILEGNPIPTFVIDADSKITHWNRACEMLTGIPAADMIGTGNHREAFYVRRRELMADLIVRRAGTYDFSMLYGGKFKGSQLIKNGYEGEEFFPKLGENGKWLFFTAAPLKDDHGNVIGAIETIQDITDRRLADQALRTSEARYHQLFEFANDAIFILKNESIVDCNRKALDLFKSSRQEMLGLSPLDLSTRTQTDGVLSKDEASRKLELLLHDVPQFFEWRLKRKDGSQFDAEVSLTRFYITGTPHGLAIIRDITGRKKMIQALEDRQRALDDKTSYLEKVNQALKASLDHREVEKRAVEESMLVILKRFVFPYIEELGGCQLSTDAKAYVNIIETNLKDIVSRFSQTVFSKYLNFTPTEVRIADFIRGGKNSKEIAQLLGLSPSSVQWHRKNIREKLGLTNKKVNLYTYLISLAE</sequence>
<dbReference type="SUPFAM" id="SSF55785">
    <property type="entry name" value="PYP-like sensor domain (PAS domain)"/>
    <property type="match status" value="2"/>
</dbReference>